<evidence type="ECO:0000259" key="7">
    <source>
        <dbReference type="Pfam" id="PF00892"/>
    </source>
</evidence>
<dbReference type="OrthoDB" id="1917929at2759"/>
<evidence type="ECO:0000256" key="4">
    <source>
        <dbReference type="ARBA" id="ARBA00022989"/>
    </source>
</evidence>
<evidence type="ECO:0000313" key="8">
    <source>
        <dbReference type="EnsemblPlants" id="Bo1g156200.1"/>
    </source>
</evidence>
<comment type="subcellular location">
    <subcellularLocation>
        <location evidence="1">Membrane</location>
        <topology evidence="1">Multi-pass membrane protein</topology>
    </subcellularLocation>
</comment>
<feature type="transmembrane region" description="Helical" evidence="6">
    <location>
        <begin position="147"/>
        <end position="171"/>
    </location>
</feature>
<dbReference type="PANTHER" id="PTHR32322">
    <property type="entry name" value="INNER MEMBRANE TRANSPORTER"/>
    <property type="match status" value="1"/>
</dbReference>
<dbReference type="Gramene" id="Bo1g156200.1">
    <property type="protein sequence ID" value="Bo1g156200.1"/>
    <property type="gene ID" value="Bo1g156200"/>
</dbReference>
<dbReference type="eggNOG" id="ENOG502QQKE">
    <property type="taxonomic scope" value="Eukaryota"/>
</dbReference>
<organism evidence="8 9">
    <name type="scientific">Brassica oleracea var. oleracea</name>
    <dbReference type="NCBI Taxonomy" id="109376"/>
    <lineage>
        <taxon>Eukaryota</taxon>
        <taxon>Viridiplantae</taxon>
        <taxon>Streptophyta</taxon>
        <taxon>Embryophyta</taxon>
        <taxon>Tracheophyta</taxon>
        <taxon>Spermatophyta</taxon>
        <taxon>Magnoliopsida</taxon>
        <taxon>eudicotyledons</taxon>
        <taxon>Gunneridae</taxon>
        <taxon>Pentapetalae</taxon>
        <taxon>rosids</taxon>
        <taxon>malvids</taxon>
        <taxon>Brassicales</taxon>
        <taxon>Brassicaceae</taxon>
        <taxon>Brassiceae</taxon>
        <taxon>Brassica</taxon>
    </lineage>
</organism>
<dbReference type="Proteomes" id="UP000032141">
    <property type="component" value="Chromosome C1"/>
</dbReference>
<feature type="transmembrane region" description="Helical" evidence="6">
    <location>
        <begin position="393"/>
        <end position="411"/>
    </location>
</feature>
<feature type="domain" description="EamA" evidence="7">
    <location>
        <begin position="127"/>
        <end position="254"/>
    </location>
</feature>
<feature type="transmembrane region" description="Helical" evidence="6">
    <location>
        <begin position="340"/>
        <end position="358"/>
    </location>
</feature>
<evidence type="ECO:0000256" key="1">
    <source>
        <dbReference type="ARBA" id="ARBA00004141"/>
    </source>
</evidence>
<feature type="transmembrane region" description="Helical" evidence="6">
    <location>
        <begin position="238"/>
        <end position="254"/>
    </location>
</feature>
<comment type="similarity">
    <text evidence="2">Belongs to the drug/metabolite transporter (DMT) superfamily. Plant drug/metabolite exporter (P-DME) (TC 2.A.7.4) family.</text>
</comment>
<dbReference type="InterPro" id="IPR000620">
    <property type="entry name" value="EamA_dom"/>
</dbReference>
<feature type="transmembrane region" description="Helical" evidence="6">
    <location>
        <begin position="211"/>
        <end position="231"/>
    </location>
</feature>
<proteinExistence type="inferred from homology"/>
<feature type="domain" description="EamA" evidence="7">
    <location>
        <begin position="271"/>
        <end position="410"/>
    </location>
</feature>
<feature type="transmembrane region" description="Helical" evidence="6">
    <location>
        <begin position="121"/>
        <end position="141"/>
    </location>
</feature>
<feature type="transmembrane region" description="Helical" evidence="6">
    <location>
        <begin position="183"/>
        <end position="205"/>
    </location>
</feature>
<dbReference type="PANTHER" id="PTHR32322:SF2">
    <property type="entry name" value="EAMA DOMAIN-CONTAINING PROTEIN"/>
    <property type="match status" value="1"/>
</dbReference>
<feature type="transmembrane region" description="Helical" evidence="6">
    <location>
        <begin position="274"/>
        <end position="293"/>
    </location>
</feature>
<dbReference type="EnsemblPlants" id="Bo1g156200.1">
    <property type="protein sequence ID" value="Bo1g156200.1"/>
    <property type="gene ID" value="Bo1g156200"/>
</dbReference>
<sequence>MEWPWSAIAASSSPYSSRCFFTSPNSCLSLTRRANLNSSIKPLRHIRFDSKHHNLIAKRRFHGDSIVQRSTTSNKNAEETESSLDCVGMGSDVECVYTGGEEDEEEENRSSGILSGGDGSLLEWTVLISPFFFWGTAMVAMKEVLPITGPFFVAAFRLIPAGLLLVAFAVYRGRPLPKGFDAWLSIALFAIVDATCFQGFLAQGLQRTSAGLGSVIIDSQPLTVAVLASFLFGESIGIMRAGGLVLGIAGLLLLEVPSVTSDGNSFSLWGSGEWWMLLAAQSMAIGTVMVRWVSKYSDPIMATGWHMVIGGLPLLAISVINNDPVFNGSLQALSTNDIIALLYTSIFGSAVSYGVYFYSATKGSLTKLSSLTFLTPMFASIFGYLYLDETFSSLQLVGAAVTLVAIYLVNFPEGND</sequence>
<keyword evidence="3 6" id="KW-0812">Transmembrane</keyword>
<dbReference type="HOGENOM" id="CLU_033863_7_0_1"/>
<evidence type="ECO:0000313" key="9">
    <source>
        <dbReference type="Proteomes" id="UP000032141"/>
    </source>
</evidence>
<feature type="transmembrane region" description="Helical" evidence="6">
    <location>
        <begin position="300"/>
        <end position="320"/>
    </location>
</feature>
<dbReference type="GO" id="GO:0016020">
    <property type="term" value="C:membrane"/>
    <property type="evidence" value="ECO:0007669"/>
    <property type="project" value="UniProtKB-SubCell"/>
</dbReference>
<keyword evidence="4 6" id="KW-1133">Transmembrane helix</keyword>
<keyword evidence="5 6" id="KW-0472">Membrane</keyword>
<evidence type="ECO:0000256" key="2">
    <source>
        <dbReference type="ARBA" id="ARBA00007635"/>
    </source>
</evidence>
<dbReference type="InterPro" id="IPR050638">
    <property type="entry name" value="AA-Vitamin_Transporters"/>
</dbReference>
<protein>
    <recommendedName>
        <fullName evidence="7">EamA domain-containing protein</fullName>
    </recommendedName>
</protein>
<reference evidence="8 9" key="1">
    <citation type="journal article" date="2014" name="Genome Biol.">
        <title>Transcriptome and methylome profiling reveals relics of genome dominance in the mesopolyploid Brassica oleracea.</title>
        <authorList>
            <person name="Parkin I.A."/>
            <person name="Koh C."/>
            <person name="Tang H."/>
            <person name="Robinson S.J."/>
            <person name="Kagale S."/>
            <person name="Clarke W.E."/>
            <person name="Town C.D."/>
            <person name="Nixon J."/>
            <person name="Krishnakumar V."/>
            <person name="Bidwell S.L."/>
            <person name="Denoeud F."/>
            <person name="Belcram H."/>
            <person name="Links M.G."/>
            <person name="Just J."/>
            <person name="Clarke C."/>
            <person name="Bender T."/>
            <person name="Huebert T."/>
            <person name="Mason A.S."/>
            <person name="Pires J.C."/>
            <person name="Barker G."/>
            <person name="Moore J."/>
            <person name="Walley P.G."/>
            <person name="Manoli S."/>
            <person name="Batley J."/>
            <person name="Edwards D."/>
            <person name="Nelson M.N."/>
            <person name="Wang X."/>
            <person name="Paterson A.H."/>
            <person name="King G."/>
            <person name="Bancroft I."/>
            <person name="Chalhoub B."/>
            <person name="Sharpe A.G."/>
        </authorList>
    </citation>
    <scope>NUCLEOTIDE SEQUENCE</scope>
    <source>
        <strain evidence="8 9">cv. TO1000</strain>
    </source>
</reference>
<evidence type="ECO:0000256" key="5">
    <source>
        <dbReference type="ARBA" id="ARBA00023136"/>
    </source>
</evidence>
<dbReference type="OMA" id="AYGLFFY"/>
<name>A0A0D3AFZ5_BRAOL</name>
<keyword evidence="9" id="KW-1185">Reference proteome</keyword>
<evidence type="ECO:0000256" key="6">
    <source>
        <dbReference type="SAM" id="Phobius"/>
    </source>
</evidence>
<dbReference type="KEGG" id="boe:106338715"/>
<dbReference type="SMR" id="A0A0D3AFZ5"/>
<dbReference type="RefSeq" id="XP_013633100.1">
    <property type="nucleotide sequence ID" value="XM_013777646.1"/>
</dbReference>
<reference evidence="8" key="2">
    <citation type="submission" date="2015-03" db="UniProtKB">
        <authorList>
            <consortium name="EnsemblPlants"/>
        </authorList>
    </citation>
    <scope>IDENTIFICATION</scope>
</reference>
<dbReference type="GO" id="GO:0009507">
    <property type="term" value="C:chloroplast"/>
    <property type="evidence" value="ECO:0007669"/>
    <property type="project" value="TreeGrafter"/>
</dbReference>
<feature type="transmembrane region" description="Helical" evidence="6">
    <location>
        <begin position="370"/>
        <end position="387"/>
    </location>
</feature>
<evidence type="ECO:0000256" key="3">
    <source>
        <dbReference type="ARBA" id="ARBA00022692"/>
    </source>
</evidence>
<dbReference type="AlphaFoldDB" id="A0A0D3AFZ5"/>
<dbReference type="SUPFAM" id="SSF103481">
    <property type="entry name" value="Multidrug resistance efflux transporter EmrE"/>
    <property type="match status" value="2"/>
</dbReference>
<accession>A0A0D3AFZ5</accession>
<dbReference type="InterPro" id="IPR037185">
    <property type="entry name" value="EmrE-like"/>
</dbReference>
<dbReference type="STRING" id="109376.A0A0D3AFZ5"/>
<dbReference type="GeneID" id="106338715"/>
<dbReference type="Pfam" id="PF00892">
    <property type="entry name" value="EamA"/>
    <property type="match status" value="2"/>
</dbReference>